<reference evidence="4" key="2">
    <citation type="submission" date="2020-04" db="EMBL/GenBank/DDBJ databases">
        <authorList>
            <consortium name="NCBI Genome Project"/>
        </authorList>
    </citation>
    <scope>NUCLEOTIDE SEQUENCE</scope>
    <source>
        <strain evidence="4">CBS 304.34</strain>
    </source>
</reference>
<keyword evidence="3" id="KW-1185">Reference proteome</keyword>
<dbReference type="Pfam" id="PF00646">
    <property type="entry name" value="F-box"/>
    <property type="match status" value="1"/>
</dbReference>
<name>A0A6A6YEQ6_9PEZI</name>
<evidence type="ECO:0000259" key="1">
    <source>
        <dbReference type="PROSITE" id="PS50181"/>
    </source>
</evidence>
<evidence type="ECO:0000313" key="3">
    <source>
        <dbReference type="Proteomes" id="UP000504636"/>
    </source>
</evidence>
<reference evidence="4" key="3">
    <citation type="submission" date="2025-04" db="UniProtKB">
        <authorList>
            <consortium name="RefSeq"/>
        </authorList>
    </citation>
    <scope>IDENTIFICATION</scope>
    <source>
        <strain evidence="4">CBS 304.34</strain>
    </source>
</reference>
<dbReference type="Proteomes" id="UP000504636">
    <property type="component" value="Unplaced"/>
</dbReference>
<protein>
    <recommendedName>
        <fullName evidence="1">F-box domain-containing protein</fullName>
    </recommendedName>
</protein>
<reference evidence="2 4" key="1">
    <citation type="journal article" date="2020" name="Stud. Mycol.">
        <title>101 Dothideomycetes genomes: a test case for predicting lifestyles and emergence of pathogens.</title>
        <authorList>
            <person name="Haridas S."/>
            <person name="Albert R."/>
            <person name="Binder M."/>
            <person name="Bloem J."/>
            <person name="Labutti K."/>
            <person name="Salamov A."/>
            <person name="Andreopoulos B."/>
            <person name="Baker S."/>
            <person name="Barry K."/>
            <person name="Bills G."/>
            <person name="Bluhm B."/>
            <person name="Cannon C."/>
            <person name="Castanera R."/>
            <person name="Culley D."/>
            <person name="Daum C."/>
            <person name="Ezra D."/>
            <person name="Gonzalez J."/>
            <person name="Henrissat B."/>
            <person name="Kuo A."/>
            <person name="Liang C."/>
            <person name="Lipzen A."/>
            <person name="Lutzoni F."/>
            <person name="Magnuson J."/>
            <person name="Mondo S."/>
            <person name="Nolan M."/>
            <person name="Ohm R."/>
            <person name="Pangilinan J."/>
            <person name="Park H.-J."/>
            <person name="Ramirez L."/>
            <person name="Alfaro M."/>
            <person name="Sun H."/>
            <person name="Tritt A."/>
            <person name="Yoshinaga Y."/>
            <person name="Zwiers L.-H."/>
            <person name="Turgeon B."/>
            <person name="Goodwin S."/>
            <person name="Spatafora J."/>
            <person name="Crous P."/>
            <person name="Grigoriev I."/>
        </authorList>
    </citation>
    <scope>NUCLEOTIDE SEQUENCE</scope>
    <source>
        <strain evidence="2 4">CBS 304.34</strain>
    </source>
</reference>
<evidence type="ECO:0000313" key="4">
    <source>
        <dbReference type="RefSeq" id="XP_033573977.1"/>
    </source>
</evidence>
<dbReference type="RefSeq" id="XP_033573977.1">
    <property type="nucleotide sequence ID" value="XM_033725811.1"/>
</dbReference>
<organism evidence="2">
    <name type="scientific">Mytilinidion resinicola</name>
    <dbReference type="NCBI Taxonomy" id="574789"/>
    <lineage>
        <taxon>Eukaryota</taxon>
        <taxon>Fungi</taxon>
        <taxon>Dikarya</taxon>
        <taxon>Ascomycota</taxon>
        <taxon>Pezizomycotina</taxon>
        <taxon>Dothideomycetes</taxon>
        <taxon>Pleosporomycetidae</taxon>
        <taxon>Mytilinidiales</taxon>
        <taxon>Mytilinidiaceae</taxon>
        <taxon>Mytilinidion</taxon>
    </lineage>
</organism>
<dbReference type="OrthoDB" id="5279806at2759"/>
<gene>
    <name evidence="2 4" type="ORF">BDZ99DRAFT_523558</name>
</gene>
<evidence type="ECO:0000313" key="2">
    <source>
        <dbReference type="EMBL" id="KAF2807013.1"/>
    </source>
</evidence>
<dbReference type="GeneID" id="54466704"/>
<sequence>MILSDLPDDILIPILQNIRLNDLFALRLTSQSTLAVIDTYITAIAPHVAHHTFPNCPLLLTHSPTHPTPSLRWLKSLIPAQLAAIALDKDKLRRYPYLTAGFPYGIPSTAPHALARHWRRRVANGWRVLQRLHLVSARAYAAPPHAAGRLSKLGAAVRCNRLGMLVACPYQACKEHAASRVFSGAYWKGSDAYLDAVRRREEVVLKERVRLVKGLADAECEDYVFVWRLLLWVFRPYGRPGEEEGKGMEGEEEEGEEGGHNWQAEISNISNGCSWLNWWVLHAGADVFWRQWWSERRPNLVRDEVWRDWRERTHHQVELEKEYVAKFEFAVRKRCLSVERRTRLEQEEWRESQNGRGRVVKTISLDCISWEYDQNPIIYRPPKDFPWYPSGTWLWLDRYVWMIVPHGTPMVVEPVGLYGHLESPLLNDGHGRGPGRVEDPLIRIPYLVYLDTKEAAEVWGSSGSGTGHSLQWIF</sequence>
<proteinExistence type="predicted"/>
<accession>A0A6A6YEQ6</accession>
<dbReference type="AlphaFoldDB" id="A0A6A6YEQ6"/>
<dbReference type="PROSITE" id="PS50181">
    <property type="entry name" value="FBOX"/>
    <property type="match status" value="1"/>
</dbReference>
<feature type="domain" description="F-box" evidence="1">
    <location>
        <begin position="1"/>
        <end position="48"/>
    </location>
</feature>
<dbReference type="InterPro" id="IPR001810">
    <property type="entry name" value="F-box_dom"/>
</dbReference>
<dbReference type="EMBL" id="MU003706">
    <property type="protein sequence ID" value="KAF2807013.1"/>
    <property type="molecule type" value="Genomic_DNA"/>
</dbReference>